<evidence type="ECO:0000256" key="1">
    <source>
        <dbReference type="SAM" id="Phobius"/>
    </source>
</evidence>
<dbReference type="AlphaFoldDB" id="A0AAV8XI55"/>
<proteinExistence type="predicted"/>
<evidence type="ECO:0000313" key="3">
    <source>
        <dbReference type="Proteomes" id="UP001162162"/>
    </source>
</evidence>
<feature type="transmembrane region" description="Helical" evidence="1">
    <location>
        <begin position="12"/>
        <end position="36"/>
    </location>
</feature>
<keyword evidence="1" id="KW-0812">Transmembrane</keyword>
<keyword evidence="3" id="KW-1185">Reference proteome</keyword>
<dbReference type="EMBL" id="JAPWTK010000621">
    <property type="protein sequence ID" value="KAJ8937759.1"/>
    <property type="molecule type" value="Genomic_DNA"/>
</dbReference>
<name>A0AAV8XI55_9CUCU</name>
<protein>
    <submittedName>
        <fullName evidence="2">Uncharacterized protein</fullName>
    </submittedName>
</protein>
<reference evidence="2" key="1">
    <citation type="journal article" date="2023" name="Insect Mol. Biol.">
        <title>Genome sequencing provides insights into the evolution of gene families encoding plant cell wall-degrading enzymes in longhorned beetles.</title>
        <authorList>
            <person name="Shin N.R."/>
            <person name="Okamura Y."/>
            <person name="Kirsch R."/>
            <person name="Pauchet Y."/>
        </authorList>
    </citation>
    <scope>NUCLEOTIDE SEQUENCE</scope>
    <source>
        <strain evidence="2">AMC_N1</strain>
    </source>
</reference>
<feature type="transmembrane region" description="Helical" evidence="1">
    <location>
        <begin position="48"/>
        <end position="72"/>
    </location>
</feature>
<gene>
    <name evidence="2" type="ORF">NQ318_006622</name>
</gene>
<sequence length="173" mass="20258">MLIRQNILPKSIKDACVTAFVFAIIPLIYYFELFVVLPKYYKQWSPSYMFHFCTGNFILFNLCSNLMAIILCDTSIRGRVLPTDLRPDWRFCSVCGDNFPAKVLALRHLQHLMLRSVVTHERNTTSKYDRGPWENVKIVLGDKWYLVWLSPWIESRLPCDGIDWSSMVSDKVK</sequence>
<comment type="caution">
    <text evidence="2">The sequence shown here is derived from an EMBL/GenBank/DDBJ whole genome shotgun (WGS) entry which is preliminary data.</text>
</comment>
<accession>A0AAV8XI55</accession>
<dbReference type="Proteomes" id="UP001162162">
    <property type="component" value="Unassembled WGS sequence"/>
</dbReference>
<keyword evidence="1" id="KW-0472">Membrane</keyword>
<evidence type="ECO:0000313" key="2">
    <source>
        <dbReference type="EMBL" id="KAJ8937759.1"/>
    </source>
</evidence>
<keyword evidence="1" id="KW-1133">Transmembrane helix</keyword>
<organism evidence="2 3">
    <name type="scientific">Aromia moschata</name>
    <dbReference type="NCBI Taxonomy" id="1265417"/>
    <lineage>
        <taxon>Eukaryota</taxon>
        <taxon>Metazoa</taxon>
        <taxon>Ecdysozoa</taxon>
        <taxon>Arthropoda</taxon>
        <taxon>Hexapoda</taxon>
        <taxon>Insecta</taxon>
        <taxon>Pterygota</taxon>
        <taxon>Neoptera</taxon>
        <taxon>Endopterygota</taxon>
        <taxon>Coleoptera</taxon>
        <taxon>Polyphaga</taxon>
        <taxon>Cucujiformia</taxon>
        <taxon>Chrysomeloidea</taxon>
        <taxon>Cerambycidae</taxon>
        <taxon>Cerambycinae</taxon>
        <taxon>Callichromatini</taxon>
        <taxon>Aromia</taxon>
    </lineage>
</organism>